<dbReference type="Gene3D" id="1.10.1790.10">
    <property type="entry name" value="PRD domain"/>
    <property type="match status" value="2"/>
</dbReference>
<dbReference type="InterPro" id="IPR036650">
    <property type="entry name" value="CAT_RNA-bd_dom_sf"/>
</dbReference>
<dbReference type="InterPro" id="IPR004341">
    <property type="entry name" value="CAT_RNA-bd_dom"/>
</dbReference>
<keyword evidence="4" id="KW-1185">Reference proteome</keyword>
<evidence type="ECO:0000313" key="4">
    <source>
        <dbReference type="Proteomes" id="UP000826550"/>
    </source>
</evidence>
<name>A0ABX8W6H6_9LACO</name>
<keyword evidence="1" id="KW-0677">Repeat</keyword>
<dbReference type="Gene3D" id="2.30.24.10">
    <property type="entry name" value="CAT RNA-binding domain"/>
    <property type="match status" value="1"/>
</dbReference>
<proteinExistence type="predicted"/>
<dbReference type="SUPFAM" id="SSF50151">
    <property type="entry name" value="SacY-like RNA-binding domain"/>
    <property type="match status" value="1"/>
</dbReference>
<dbReference type="InterPro" id="IPR050661">
    <property type="entry name" value="BglG_antiterminators"/>
</dbReference>
<dbReference type="NCBIfam" id="NF046042">
    <property type="entry name" value="LicT"/>
    <property type="match status" value="1"/>
</dbReference>
<gene>
    <name evidence="3" type="ORF">GYM71_08060</name>
</gene>
<feature type="domain" description="PRD" evidence="2">
    <location>
        <begin position="65"/>
        <end position="170"/>
    </location>
</feature>
<dbReference type="SUPFAM" id="SSF63520">
    <property type="entry name" value="PTS-regulatory domain, PRD"/>
    <property type="match status" value="2"/>
</dbReference>
<protein>
    <submittedName>
        <fullName evidence="3">PRD domain-containing protein</fullName>
    </submittedName>
</protein>
<evidence type="ECO:0000313" key="3">
    <source>
        <dbReference type="EMBL" id="QYN53376.1"/>
    </source>
</evidence>
<dbReference type="PANTHER" id="PTHR30185">
    <property type="entry name" value="CRYPTIC BETA-GLUCOSIDE BGL OPERON ANTITERMINATOR"/>
    <property type="match status" value="1"/>
</dbReference>
<dbReference type="SMART" id="SM01061">
    <property type="entry name" value="CAT_RBD"/>
    <property type="match status" value="1"/>
</dbReference>
<dbReference type="PANTHER" id="PTHR30185:SF15">
    <property type="entry name" value="CRYPTIC BETA-GLUCOSIDE BGL OPERON ANTITERMINATOR"/>
    <property type="match status" value="1"/>
</dbReference>
<dbReference type="EMBL" id="CP048268">
    <property type="protein sequence ID" value="QYN53376.1"/>
    <property type="molecule type" value="Genomic_DNA"/>
</dbReference>
<dbReference type="Pfam" id="PF03123">
    <property type="entry name" value="CAT_RBD"/>
    <property type="match status" value="1"/>
</dbReference>
<evidence type="ECO:0000256" key="1">
    <source>
        <dbReference type="ARBA" id="ARBA00022737"/>
    </source>
</evidence>
<organism evidence="3 4">
    <name type="scientific">Lactobacillus panisapium</name>
    <dbReference type="NCBI Taxonomy" id="2012495"/>
    <lineage>
        <taxon>Bacteria</taxon>
        <taxon>Bacillati</taxon>
        <taxon>Bacillota</taxon>
        <taxon>Bacilli</taxon>
        <taxon>Lactobacillales</taxon>
        <taxon>Lactobacillaceae</taxon>
        <taxon>Lactobacillus</taxon>
    </lineage>
</organism>
<dbReference type="Proteomes" id="UP000826550">
    <property type="component" value="Chromosome"/>
</dbReference>
<dbReference type="RefSeq" id="WP_220220075.1">
    <property type="nucleotide sequence ID" value="NZ_CP048268.1"/>
</dbReference>
<sequence length="277" mass="32285">MIVKKKFNNNVIMTVDKNGNELVLIGNGLAFNTRPGDPVDQSKVEKVFHIESGNNTESFADFVSKIPDWELNMTEEIINYGEQVLGVKLNKYLYLSLTDHIENAVQRSKDGNDLTNPLLWEIKELYPKEYSVAQYALKIIYKYTQVELLEDEAGFIALHFVNTQQEKEKMGQTMSIPKIVKDILAIVEHNFGIKLDRKSTSYERFLVHLKFFAHRVVDNESFPEDKIKMVQQLAESWPEIYDCVGKIDQYMQDKHQITINDDEKLYLMLHIYRVIKN</sequence>
<dbReference type="Pfam" id="PF00874">
    <property type="entry name" value="PRD"/>
    <property type="match status" value="2"/>
</dbReference>
<dbReference type="PROSITE" id="PS51372">
    <property type="entry name" value="PRD_2"/>
    <property type="match status" value="2"/>
</dbReference>
<dbReference type="InterPro" id="IPR036634">
    <property type="entry name" value="PRD_sf"/>
</dbReference>
<feature type="domain" description="PRD" evidence="2">
    <location>
        <begin position="171"/>
        <end position="277"/>
    </location>
</feature>
<reference evidence="3 4" key="1">
    <citation type="submission" date="2020-01" db="EMBL/GenBank/DDBJ databases">
        <title>Vast differences in strain-level diversity in the gut microbiota of two closely related honey bee species.</title>
        <authorList>
            <person name="Ellegaard K.M."/>
            <person name="Suenami S."/>
            <person name="Miyazaki R."/>
            <person name="Engel P."/>
        </authorList>
    </citation>
    <scope>NUCLEOTIDE SEQUENCE [LARGE SCALE GENOMIC DNA]</scope>
    <source>
        <strain evidence="3 4">ESL0416</strain>
    </source>
</reference>
<evidence type="ECO:0000259" key="2">
    <source>
        <dbReference type="PROSITE" id="PS51372"/>
    </source>
</evidence>
<dbReference type="InterPro" id="IPR011608">
    <property type="entry name" value="PRD"/>
</dbReference>
<accession>A0ABX8W6H6</accession>